<dbReference type="Proteomes" id="UP000814140">
    <property type="component" value="Unassembled WGS sequence"/>
</dbReference>
<proteinExistence type="predicted"/>
<evidence type="ECO:0000313" key="2">
    <source>
        <dbReference type="Proteomes" id="UP000814140"/>
    </source>
</evidence>
<protein>
    <submittedName>
        <fullName evidence="1">Uncharacterized protein</fullName>
    </submittedName>
</protein>
<dbReference type="EMBL" id="MU277206">
    <property type="protein sequence ID" value="KAI0062734.1"/>
    <property type="molecule type" value="Genomic_DNA"/>
</dbReference>
<organism evidence="1 2">
    <name type="scientific">Artomyces pyxidatus</name>
    <dbReference type="NCBI Taxonomy" id="48021"/>
    <lineage>
        <taxon>Eukaryota</taxon>
        <taxon>Fungi</taxon>
        <taxon>Dikarya</taxon>
        <taxon>Basidiomycota</taxon>
        <taxon>Agaricomycotina</taxon>
        <taxon>Agaricomycetes</taxon>
        <taxon>Russulales</taxon>
        <taxon>Auriscalpiaceae</taxon>
        <taxon>Artomyces</taxon>
    </lineage>
</organism>
<reference evidence="1" key="2">
    <citation type="journal article" date="2022" name="New Phytol.">
        <title>Evolutionary transition to the ectomycorrhizal habit in the genomes of a hyperdiverse lineage of mushroom-forming fungi.</title>
        <authorList>
            <person name="Looney B."/>
            <person name="Miyauchi S."/>
            <person name="Morin E."/>
            <person name="Drula E."/>
            <person name="Courty P.E."/>
            <person name="Kohler A."/>
            <person name="Kuo A."/>
            <person name="LaButti K."/>
            <person name="Pangilinan J."/>
            <person name="Lipzen A."/>
            <person name="Riley R."/>
            <person name="Andreopoulos W."/>
            <person name="He G."/>
            <person name="Johnson J."/>
            <person name="Nolan M."/>
            <person name="Tritt A."/>
            <person name="Barry K.W."/>
            <person name="Grigoriev I.V."/>
            <person name="Nagy L.G."/>
            <person name="Hibbett D."/>
            <person name="Henrissat B."/>
            <person name="Matheny P.B."/>
            <person name="Labbe J."/>
            <person name="Martin F.M."/>
        </authorList>
    </citation>
    <scope>NUCLEOTIDE SEQUENCE</scope>
    <source>
        <strain evidence="1">HHB10654</strain>
    </source>
</reference>
<sequence length="163" mass="18066">MHSVEFASLESSLTFQQFTGRKSEYFRKSGARTAAKITVFGMSAGSPSAPSEHAICGYRTRRAVTTLSSSPPSSRPRFRPLSLYLPPASPTILIFRLKIPHCDPNSTSTGAARHYHTPVPPGLDSTTSSLRKYDHLVRPCRLTRYLHTRSRALPNTSELHIIV</sequence>
<keyword evidence="2" id="KW-1185">Reference proteome</keyword>
<accession>A0ACB8T1W2</accession>
<reference evidence="1" key="1">
    <citation type="submission" date="2021-03" db="EMBL/GenBank/DDBJ databases">
        <authorList>
            <consortium name="DOE Joint Genome Institute"/>
            <person name="Ahrendt S."/>
            <person name="Looney B.P."/>
            <person name="Miyauchi S."/>
            <person name="Morin E."/>
            <person name="Drula E."/>
            <person name="Courty P.E."/>
            <person name="Chicoki N."/>
            <person name="Fauchery L."/>
            <person name="Kohler A."/>
            <person name="Kuo A."/>
            <person name="Labutti K."/>
            <person name="Pangilinan J."/>
            <person name="Lipzen A."/>
            <person name="Riley R."/>
            <person name="Andreopoulos W."/>
            <person name="He G."/>
            <person name="Johnson J."/>
            <person name="Barry K.W."/>
            <person name="Grigoriev I.V."/>
            <person name="Nagy L."/>
            <person name="Hibbett D."/>
            <person name="Henrissat B."/>
            <person name="Matheny P.B."/>
            <person name="Labbe J."/>
            <person name="Martin F."/>
        </authorList>
    </citation>
    <scope>NUCLEOTIDE SEQUENCE</scope>
    <source>
        <strain evidence="1">HHB10654</strain>
    </source>
</reference>
<gene>
    <name evidence="1" type="ORF">BV25DRAFT_607538</name>
</gene>
<evidence type="ECO:0000313" key="1">
    <source>
        <dbReference type="EMBL" id="KAI0062734.1"/>
    </source>
</evidence>
<comment type="caution">
    <text evidence="1">The sequence shown here is derived from an EMBL/GenBank/DDBJ whole genome shotgun (WGS) entry which is preliminary data.</text>
</comment>
<name>A0ACB8T1W2_9AGAM</name>